<feature type="compositionally biased region" description="Basic and acidic residues" evidence="1">
    <location>
        <begin position="233"/>
        <end position="242"/>
    </location>
</feature>
<keyword evidence="3" id="KW-1185">Reference proteome</keyword>
<proteinExistence type="predicted"/>
<name>A0A7T7D8S9_9FIRM</name>
<gene>
    <name evidence="2" type="ORF">EIO64_18465</name>
</gene>
<organism evidence="2 3">
    <name type="scientific">Dysosmobacter welbionis</name>
    <dbReference type="NCBI Taxonomy" id="2093857"/>
    <lineage>
        <taxon>Bacteria</taxon>
        <taxon>Bacillati</taxon>
        <taxon>Bacillota</taxon>
        <taxon>Clostridia</taxon>
        <taxon>Eubacteriales</taxon>
        <taxon>Oscillospiraceae</taxon>
        <taxon>Dysosmobacter</taxon>
    </lineage>
</organism>
<accession>A0A7T7D8S9</accession>
<feature type="region of interest" description="Disordered" evidence="1">
    <location>
        <begin position="231"/>
        <end position="252"/>
    </location>
</feature>
<evidence type="ECO:0000256" key="1">
    <source>
        <dbReference type="SAM" id="MobiDB-lite"/>
    </source>
</evidence>
<dbReference type="AlphaFoldDB" id="A0A7T7D8S9"/>
<evidence type="ECO:0000313" key="3">
    <source>
        <dbReference type="Proteomes" id="UP000298642"/>
    </source>
</evidence>
<reference evidence="3" key="1">
    <citation type="submission" date="2018-12" db="EMBL/GenBank/DDBJ databases">
        <title>Dusodibacter welbiota gen. nov., sp. nov., isolated from human faeces and emended description of the Oscillibacter genus.</title>
        <authorList>
            <person name="Le Roy T."/>
            <person name="Van der Smissen P."/>
            <person name="Delzenne N."/>
            <person name="Muccioli G."/>
            <person name="Collet J.F."/>
            <person name="Cani P.D."/>
        </authorList>
    </citation>
    <scope>NUCLEOTIDE SEQUENCE [LARGE SCALE GENOMIC DNA]</scope>
    <source>
        <strain evidence="3">J115</strain>
    </source>
</reference>
<dbReference type="EMBL" id="CP034413">
    <property type="protein sequence ID" value="QQL05879.2"/>
    <property type="molecule type" value="Genomic_DNA"/>
</dbReference>
<dbReference type="KEGG" id="obj:EIO64_18465"/>
<sequence length="252" mass="29290">MERRGNSVTEKERLQLRLQPKTREKIERWQSDASCCSMSKSVEKAANFYTAYLTSDDSSVLLSPAIQSAIDGQLQVLKKQISYKRYIVTEIIPNDRRPTRKQDQLITKPTKDFMDVKELLEYEDYVQKPTKAHASSLITLILEEYWKQVQQTDGYLKYIAMQPRAERLGYNNAQAWRALLRAHHNDIAAAMHFHVSYIFQHNAAAVTAQPRLHIDCKQMQELQKLRIALGHQPDNHEEEQTRSRGGMTMKGW</sequence>
<dbReference type="RefSeq" id="WP_207754073.1">
    <property type="nucleotide sequence ID" value="NZ_CP034413.3"/>
</dbReference>
<protein>
    <submittedName>
        <fullName evidence="2">Uncharacterized protein</fullName>
    </submittedName>
</protein>
<evidence type="ECO:0000313" key="2">
    <source>
        <dbReference type="EMBL" id="QQL05879.2"/>
    </source>
</evidence>
<dbReference type="Proteomes" id="UP000298642">
    <property type="component" value="Chromosome"/>
</dbReference>